<feature type="domain" description="F-box" evidence="1">
    <location>
        <begin position="31"/>
        <end position="87"/>
    </location>
</feature>
<name>A0A8H5MGJ9_9AGAR</name>
<proteinExistence type="predicted"/>
<dbReference type="OrthoDB" id="2842221at2759"/>
<reference evidence="2 3" key="1">
    <citation type="journal article" date="2020" name="ISME J.">
        <title>Uncovering the hidden diversity of litter-decomposition mechanisms in mushroom-forming fungi.</title>
        <authorList>
            <person name="Floudas D."/>
            <person name="Bentzer J."/>
            <person name="Ahren D."/>
            <person name="Johansson T."/>
            <person name="Persson P."/>
            <person name="Tunlid A."/>
        </authorList>
    </citation>
    <scope>NUCLEOTIDE SEQUENCE [LARGE SCALE GENOMIC DNA]</scope>
    <source>
        <strain evidence="2 3">CBS 406.79</strain>
    </source>
</reference>
<dbReference type="PROSITE" id="PS50181">
    <property type="entry name" value="FBOX"/>
    <property type="match status" value="1"/>
</dbReference>
<dbReference type="SUPFAM" id="SSF81383">
    <property type="entry name" value="F-box domain"/>
    <property type="match status" value="1"/>
</dbReference>
<dbReference type="InterPro" id="IPR036047">
    <property type="entry name" value="F-box-like_dom_sf"/>
</dbReference>
<keyword evidence="3" id="KW-1185">Reference proteome</keyword>
<dbReference type="InterPro" id="IPR001810">
    <property type="entry name" value="F-box_dom"/>
</dbReference>
<organism evidence="2 3">
    <name type="scientific">Collybiopsis confluens</name>
    <dbReference type="NCBI Taxonomy" id="2823264"/>
    <lineage>
        <taxon>Eukaryota</taxon>
        <taxon>Fungi</taxon>
        <taxon>Dikarya</taxon>
        <taxon>Basidiomycota</taxon>
        <taxon>Agaricomycotina</taxon>
        <taxon>Agaricomycetes</taxon>
        <taxon>Agaricomycetidae</taxon>
        <taxon>Agaricales</taxon>
        <taxon>Marasmiineae</taxon>
        <taxon>Omphalotaceae</taxon>
        <taxon>Collybiopsis</taxon>
    </lineage>
</organism>
<sequence>MYSNSRLLIGGLAGCRASPAPPLSSSVRTGSSKINDIPTEILLLIFSQLDLAGTNVLDSSAGTWPLTKVSKRWRSIVINYPSFWSNLTVDFDAVHRSPSSVAERAPKRPLGQGAAVDADVKSLLSTYIQRSQDLPLTVQIRWRNYDSFTVSEELYDGIGTLMSTSRRWTSAALDLTLMLLYETSLVLYDQLPLLRRLKIKLDQSTLTRSSARRVGNDYRILSTFPLDTFQIAPKLKRVELEGVLLPTRVLCLPWKQLTHLYVHPSVNTPMLYDYLEHAVNVEECHMSWFGEWEEDRYAAMPLLHLPQLTKLVLDENAGSVLEFLDAPCLEVLHIKEGERAYSHASRAYRPDHFSPGHFDFPLGSRWGFELIDNVRLFLEQYSVYPLDSFRYLADKPPRTRLPLKELWIESVPFSRYIREVLFLAGNVEKLALKIGVSERRKLGFEDLMKWLKYRNDQGREEGEPEDEYDHQNMDEGYDPAEDIGTRCFLPNLKDFSLLVVRQGVSQLEGEDKERFGFVRDAARNVIESRMRGKRVVFPGPGSYKELAKLERVWVDVRDDTEGTYVVG</sequence>
<dbReference type="Gene3D" id="1.20.1280.50">
    <property type="match status" value="1"/>
</dbReference>
<comment type="caution">
    <text evidence="2">The sequence shown here is derived from an EMBL/GenBank/DDBJ whole genome shotgun (WGS) entry which is preliminary data.</text>
</comment>
<evidence type="ECO:0000313" key="3">
    <source>
        <dbReference type="Proteomes" id="UP000518752"/>
    </source>
</evidence>
<dbReference type="Pfam" id="PF12937">
    <property type="entry name" value="F-box-like"/>
    <property type="match status" value="1"/>
</dbReference>
<protein>
    <recommendedName>
        <fullName evidence="1">F-box domain-containing protein</fullName>
    </recommendedName>
</protein>
<dbReference type="EMBL" id="JAACJN010000003">
    <property type="protein sequence ID" value="KAF5393142.1"/>
    <property type="molecule type" value="Genomic_DNA"/>
</dbReference>
<evidence type="ECO:0000259" key="1">
    <source>
        <dbReference type="PROSITE" id="PS50181"/>
    </source>
</evidence>
<dbReference type="Proteomes" id="UP000518752">
    <property type="component" value="Unassembled WGS sequence"/>
</dbReference>
<evidence type="ECO:0000313" key="2">
    <source>
        <dbReference type="EMBL" id="KAF5393142.1"/>
    </source>
</evidence>
<dbReference type="AlphaFoldDB" id="A0A8H5MGJ9"/>
<gene>
    <name evidence="2" type="ORF">D9757_001119</name>
</gene>
<accession>A0A8H5MGJ9</accession>